<dbReference type="Proteomes" id="UP000794436">
    <property type="component" value="Unassembled WGS sequence"/>
</dbReference>
<accession>A0A8K1CM85</accession>
<comment type="caution">
    <text evidence="3">The sequence shown here is derived from an EMBL/GenBank/DDBJ whole genome shotgun (WGS) entry which is preliminary data.</text>
</comment>
<evidence type="ECO:0000313" key="3">
    <source>
        <dbReference type="EMBL" id="TMW65875.1"/>
    </source>
</evidence>
<reference evidence="3" key="1">
    <citation type="submission" date="2019-03" db="EMBL/GenBank/DDBJ databases">
        <title>Long read genome sequence of the mycoparasitic Pythium oligandrum ATCC 38472 isolated from sugarbeet rhizosphere.</title>
        <authorList>
            <person name="Gaulin E."/>
        </authorList>
    </citation>
    <scope>NUCLEOTIDE SEQUENCE</scope>
    <source>
        <strain evidence="3">ATCC 38472_TT</strain>
    </source>
</reference>
<feature type="coiled-coil region" evidence="1">
    <location>
        <begin position="267"/>
        <end position="304"/>
    </location>
</feature>
<feature type="compositionally biased region" description="Basic and acidic residues" evidence="2">
    <location>
        <begin position="187"/>
        <end position="204"/>
    </location>
</feature>
<keyword evidence="4" id="KW-1185">Reference proteome</keyword>
<evidence type="ECO:0000256" key="2">
    <source>
        <dbReference type="SAM" id="MobiDB-lite"/>
    </source>
</evidence>
<feature type="region of interest" description="Disordered" evidence="2">
    <location>
        <begin position="187"/>
        <end position="222"/>
    </location>
</feature>
<evidence type="ECO:0000313" key="4">
    <source>
        <dbReference type="Proteomes" id="UP000794436"/>
    </source>
</evidence>
<keyword evidence="1" id="KW-0175">Coiled coil</keyword>
<feature type="coiled-coil region" evidence="1">
    <location>
        <begin position="464"/>
        <end position="523"/>
    </location>
</feature>
<feature type="coiled-coil region" evidence="1">
    <location>
        <begin position="351"/>
        <end position="403"/>
    </location>
</feature>
<protein>
    <submittedName>
        <fullName evidence="3">Uncharacterized protein</fullName>
    </submittedName>
</protein>
<organism evidence="3 4">
    <name type="scientific">Pythium oligandrum</name>
    <name type="common">Mycoparasitic fungus</name>
    <dbReference type="NCBI Taxonomy" id="41045"/>
    <lineage>
        <taxon>Eukaryota</taxon>
        <taxon>Sar</taxon>
        <taxon>Stramenopiles</taxon>
        <taxon>Oomycota</taxon>
        <taxon>Peronosporomycetes</taxon>
        <taxon>Pythiales</taxon>
        <taxon>Pythiaceae</taxon>
        <taxon>Pythium</taxon>
    </lineage>
</organism>
<gene>
    <name evidence="3" type="ORF">Poli38472_003640</name>
</gene>
<feature type="compositionally biased region" description="Acidic residues" evidence="2">
    <location>
        <begin position="213"/>
        <end position="222"/>
    </location>
</feature>
<dbReference type="AlphaFoldDB" id="A0A8K1CM85"/>
<dbReference type="OrthoDB" id="71899at2759"/>
<proteinExistence type="predicted"/>
<dbReference type="EMBL" id="SPLM01000036">
    <property type="protein sequence ID" value="TMW65875.1"/>
    <property type="molecule type" value="Genomic_DNA"/>
</dbReference>
<evidence type="ECO:0000256" key="1">
    <source>
        <dbReference type="SAM" id="Coils"/>
    </source>
</evidence>
<feature type="coiled-coil region" evidence="1">
    <location>
        <begin position="75"/>
        <end position="109"/>
    </location>
</feature>
<feature type="coiled-coil region" evidence="1">
    <location>
        <begin position="18"/>
        <end position="45"/>
    </location>
</feature>
<sequence>MRRSEADAKKPAAVADRLRATEDALRAAQTAIAEQEKREKELRKLLVSGGIPEQPQKRVIVTEDMTSGAKLTAIKSAHDQKVRTLLRSINQLQEQIQTLKSQDKEHRRSALIQNLRKSQREQEMLIDILKQTLLDKVPEFQESRELVNEYILKKSVGGPMRFRPKSREELENELEVLDNKYKRAVENLKKAKEARPRPATETDRRNKRQQQPESDEEVEDGSVDVRSRVSIVEKEVVTDPALQEEIDQLKVELASKTMTIHSQVDEINELYAEIERLRVLEEKVERKKEKIAVLEEKVSSMQLEQVSLVHEKESEMEKRLQVEEELQFVRDTRIEDVQTSDNERLRQLELIQSLRARETELQNQLEDQQRKWSSERAAIQQQIRLLEKERLLLDERLQKADDDRAALTKRHDSLFVEHERLKVQLTETNAAKDALIGRIEELEGIVALHESKSHEDREGYVKSMATQIQELKSALVEKDELARKLDRQLNASKLLARQAKKEKEQLQDRLTKLQEELETFTQK</sequence>
<name>A0A8K1CM85_PYTOL</name>